<evidence type="ECO:0000256" key="10">
    <source>
        <dbReference type="SAM" id="Phobius"/>
    </source>
</evidence>
<dbReference type="GO" id="GO:0008658">
    <property type="term" value="F:penicillin binding"/>
    <property type="evidence" value="ECO:0007669"/>
    <property type="project" value="InterPro"/>
</dbReference>
<dbReference type="InterPro" id="IPR005311">
    <property type="entry name" value="PBP_dimer"/>
</dbReference>
<evidence type="ECO:0000259" key="11">
    <source>
        <dbReference type="Pfam" id="PF00905"/>
    </source>
</evidence>
<feature type="transmembrane region" description="Helical" evidence="10">
    <location>
        <begin position="44"/>
        <end position="63"/>
    </location>
</feature>
<evidence type="ECO:0000256" key="3">
    <source>
        <dbReference type="ARBA" id="ARBA00022475"/>
    </source>
</evidence>
<dbReference type="GO" id="GO:0005886">
    <property type="term" value="C:plasma membrane"/>
    <property type="evidence" value="ECO:0007669"/>
    <property type="project" value="TreeGrafter"/>
</dbReference>
<dbReference type="AlphaFoldDB" id="A0A2H0UIA2"/>
<dbReference type="SUPFAM" id="SSF56519">
    <property type="entry name" value="Penicillin binding protein dimerisation domain"/>
    <property type="match status" value="1"/>
</dbReference>
<dbReference type="EMBL" id="PFBH01000005">
    <property type="protein sequence ID" value="PIR85406.1"/>
    <property type="molecule type" value="Genomic_DNA"/>
</dbReference>
<protein>
    <submittedName>
        <fullName evidence="13">Uncharacterized protein</fullName>
    </submittedName>
</protein>
<evidence type="ECO:0000256" key="5">
    <source>
        <dbReference type="ARBA" id="ARBA00022960"/>
    </source>
</evidence>
<keyword evidence="8 10" id="KW-0472">Membrane</keyword>
<accession>A0A2H0UIA2</accession>
<dbReference type="Gene3D" id="3.40.710.10">
    <property type="entry name" value="DD-peptidase/beta-lactamase superfamily"/>
    <property type="match status" value="1"/>
</dbReference>
<keyword evidence="5" id="KW-0133">Cell shape</keyword>
<keyword evidence="3" id="KW-1003">Cell membrane</keyword>
<evidence type="ECO:0000256" key="1">
    <source>
        <dbReference type="ARBA" id="ARBA00004167"/>
    </source>
</evidence>
<evidence type="ECO:0000256" key="2">
    <source>
        <dbReference type="ARBA" id="ARBA00004236"/>
    </source>
</evidence>
<dbReference type="Pfam" id="PF03717">
    <property type="entry name" value="PBP_dimer"/>
    <property type="match status" value="1"/>
</dbReference>
<reference evidence="14" key="1">
    <citation type="submission" date="2017-09" db="EMBL/GenBank/DDBJ databases">
        <title>Depth-based differentiation of microbial function through sediment-hosted aquifers and enrichment of novel symbionts in the deep terrestrial subsurface.</title>
        <authorList>
            <person name="Probst A.J."/>
            <person name="Ladd B."/>
            <person name="Jarett J.K."/>
            <person name="Geller-Mcgrath D.E."/>
            <person name="Sieber C.M.K."/>
            <person name="Emerson J.B."/>
            <person name="Anantharaman K."/>
            <person name="Thomas B.C."/>
            <person name="Malmstrom R."/>
            <person name="Stieglmeier M."/>
            <person name="Klingl A."/>
            <person name="Woyke T."/>
            <person name="Ryan C.M."/>
            <person name="Banfield J.F."/>
        </authorList>
    </citation>
    <scope>NUCLEOTIDE SEQUENCE [LARGE SCALE GENOMIC DNA]</scope>
</reference>
<dbReference type="InterPro" id="IPR036138">
    <property type="entry name" value="PBP_dimer_sf"/>
</dbReference>
<keyword evidence="7 10" id="KW-1133">Transmembrane helix</keyword>
<dbReference type="GO" id="GO:0071555">
    <property type="term" value="P:cell wall organization"/>
    <property type="evidence" value="ECO:0007669"/>
    <property type="project" value="TreeGrafter"/>
</dbReference>
<organism evidence="13 14">
    <name type="scientific">Candidatus Kaiserbacteria bacterium CG10_big_fil_rev_8_21_14_0_10_45_20</name>
    <dbReference type="NCBI Taxonomy" id="1974607"/>
    <lineage>
        <taxon>Bacteria</taxon>
        <taxon>Candidatus Kaiseribacteriota</taxon>
    </lineage>
</organism>
<feature type="domain" description="Penicillin-binding protein transpeptidase" evidence="11">
    <location>
        <begin position="222"/>
        <end position="537"/>
    </location>
</feature>
<feature type="domain" description="Penicillin-binding protein dimerisation" evidence="12">
    <location>
        <begin position="117"/>
        <end position="181"/>
    </location>
</feature>
<dbReference type="InterPro" id="IPR001460">
    <property type="entry name" value="PCN-bd_Tpept"/>
</dbReference>
<evidence type="ECO:0000256" key="8">
    <source>
        <dbReference type="ARBA" id="ARBA00023136"/>
    </source>
</evidence>
<dbReference type="Proteomes" id="UP000229315">
    <property type="component" value="Unassembled WGS sequence"/>
</dbReference>
<dbReference type="PANTHER" id="PTHR30627">
    <property type="entry name" value="PEPTIDOGLYCAN D,D-TRANSPEPTIDASE"/>
    <property type="match status" value="1"/>
</dbReference>
<evidence type="ECO:0000259" key="12">
    <source>
        <dbReference type="Pfam" id="PF03717"/>
    </source>
</evidence>
<evidence type="ECO:0000256" key="6">
    <source>
        <dbReference type="ARBA" id="ARBA00022984"/>
    </source>
</evidence>
<dbReference type="Gene3D" id="3.90.1310.10">
    <property type="entry name" value="Penicillin-binding protein 2a (Domain 2)"/>
    <property type="match status" value="1"/>
</dbReference>
<dbReference type="Pfam" id="PF00905">
    <property type="entry name" value="Transpeptidase"/>
    <property type="match status" value="1"/>
</dbReference>
<comment type="caution">
    <text evidence="13">The sequence shown here is derived from an EMBL/GenBank/DDBJ whole genome shotgun (WGS) entry which is preliminary data.</text>
</comment>
<proteinExistence type="predicted"/>
<evidence type="ECO:0000313" key="13">
    <source>
        <dbReference type="EMBL" id="PIR85406.1"/>
    </source>
</evidence>
<evidence type="ECO:0000256" key="9">
    <source>
        <dbReference type="ARBA" id="ARBA00023316"/>
    </source>
</evidence>
<keyword evidence="9" id="KW-0961">Cell wall biogenesis/degradation</keyword>
<gene>
    <name evidence="13" type="ORF">COU15_01085</name>
</gene>
<evidence type="ECO:0000256" key="4">
    <source>
        <dbReference type="ARBA" id="ARBA00022692"/>
    </source>
</evidence>
<name>A0A2H0UIA2_9BACT</name>
<keyword evidence="6" id="KW-0573">Peptidoglycan synthesis</keyword>
<dbReference type="SUPFAM" id="SSF56601">
    <property type="entry name" value="beta-lactamase/transpeptidase-like"/>
    <property type="match status" value="1"/>
</dbReference>
<dbReference type="InterPro" id="IPR050515">
    <property type="entry name" value="Beta-lactam/transpept"/>
</dbReference>
<dbReference type="PANTHER" id="PTHR30627:SF2">
    <property type="entry name" value="PEPTIDOGLYCAN D,D-TRANSPEPTIDASE MRDA"/>
    <property type="match status" value="1"/>
</dbReference>
<dbReference type="InterPro" id="IPR012338">
    <property type="entry name" value="Beta-lactam/transpept-like"/>
</dbReference>
<evidence type="ECO:0000313" key="14">
    <source>
        <dbReference type="Proteomes" id="UP000229315"/>
    </source>
</evidence>
<keyword evidence="4 10" id="KW-0812">Transmembrane</keyword>
<sequence>MKIRRRRRYQPIEPDEILIDAANLPKFDTNRLEGRIEQPMTHRVFSGFLLVAGLMFSIAIFQLTKLQIVDASRLEARAEANHLHETIIIAERGLITDRNSVPIALNDPNEEKGFAFRKYPLQEMVAHLIGYVSYPKKDPNGFWYETGIEGVVGLERVLNDIIGGTNGVEIQEATAIGEVVSGSVIHQAQSGEEVALSIDADIQRELFTAIQSRAIGGSFRGGSGVIMDIHTGEVIALVSYPSFNPEVLASGGPKETIEEYLRNPNAPFLDRAISGLYTPGSVVKPFVALAALEEGIIDPQKQILSTGSISIPNPYNPQLPTVFRDWKAHGWVDMRQAIAVSSDVYFYVIGGGFEDQQGLGISTIEKYFRAFGFEEETRIPLSGEEKGVIPNPAWKAKTFDGERWFLGNTFHTSIGQYGFQVTPIQLARATAGLANGSFLVEPTVLKDSQGKKEALDIKPENVRIIHEGMRLAVTEGTAAALAIPGVSVAAKTGTAEVGAQKEFINSLVVGFFPYENPQYAFAVVMERAPAGTPYGAPAVMQTLLEWMKVERPSMLGLSSD</sequence>
<evidence type="ECO:0000256" key="7">
    <source>
        <dbReference type="ARBA" id="ARBA00022989"/>
    </source>
</evidence>
<comment type="subcellular location">
    <subcellularLocation>
        <location evidence="2">Cell membrane</location>
    </subcellularLocation>
    <subcellularLocation>
        <location evidence="1">Membrane</location>
        <topology evidence="1">Single-pass membrane protein</topology>
    </subcellularLocation>
</comment>